<organism evidence="3 4">
    <name type="scientific">Cordyceps confragosa</name>
    <name type="common">Lecanicillium lecanii</name>
    <dbReference type="NCBI Taxonomy" id="2714763"/>
    <lineage>
        <taxon>Eukaryota</taxon>
        <taxon>Fungi</taxon>
        <taxon>Dikarya</taxon>
        <taxon>Ascomycota</taxon>
        <taxon>Pezizomycotina</taxon>
        <taxon>Sordariomycetes</taxon>
        <taxon>Hypocreomycetidae</taxon>
        <taxon>Hypocreales</taxon>
        <taxon>Cordycipitaceae</taxon>
        <taxon>Akanthomyces</taxon>
    </lineage>
</organism>
<evidence type="ECO:0000313" key="3">
    <source>
        <dbReference type="EMBL" id="OAR02515.1"/>
    </source>
</evidence>
<dbReference type="Gene3D" id="3.90.1200.10">
    <property type="match status" value="1"/>
</dbReference>
<name>A0A179IJG9_CORDF</name>
<feature type="domain" description="Aminoglycoside phosphotransferase" evidence="2">
    <location>
        <begin position="130"/>
        <end position="342"/>
    </location>
</feature>
<dbReference type="SUPFAM" id="SSF56112">
    <property type="entry name" value="Protein kinase-like (PK-like)"/>
    <property type="match status" value="1"/>
</dbReference>
<proteinExistence type="predicted"/>
<comment type="caution">
    <text evidence="3">The sequence shown here is derived from an EMBL/GenBank/DDBJ whole genome shotgun (WGS) entry which is preliminary data.</text>
</comment>
<dbReference type="InterPro" id="IPR002575">
    <property type="entry name" value="Aminoglycoside_PTrfase"/>
</dbReference>
<keyword evidence="1" id="KW-1133">Transmembrane helix</keyword>
<keyword evidence="4" id="KW-1185">Reference proteome</keyword>
<dbReference type="PANTHER" id="PTHR21310:SF15">
    <property type="entry name" value="AMINOGLYCOSIDE PHOSPHOTRANSFERASE DOMAIN-CONTAINING PROTEIN"/>
    <property type="match status" value="1"/>
</dbReference>
<dbReference type="InterPro" id="IPR011009">
    <property type="entry name" value="Kinase-like_dom_sf"/>
</dbReference>
<dbReference type="OrthoDB" id="10003767at2759"/>
<keyword evidence="1" id="KW-0812">Transmembrane</keyword>
<dbReference type="EMBL" id="LUKN01000638">
    <property type="protein sequence ID" value="OAR02515.1"/>
    <property type="molecule type" value="Genomic_DNA"/>
</dbReference>
<evidence type="ECO:0000256" key="1">
    <source>
        <dbReference type="SAM" id="Phobius"/>
    </source>
</evidence>
<protein>
    <recommendedName>
        <fullName evidence="2">Aminoglycoside phosphotransferase domain-containing protein</fullName>
    </recommendedName>
</protein>
<feature type="transmembrane region" description="Helical" evidence="1">
    <location>
        <begin position="503"/>
        <end position="523"/>
    </location>
</feature>
<dbReference type="Pfam" id="PF01636">
    <property type="entry name" value="APH"/>
    <property type="match status" value="1"/>
</dbReference>
<reference evidence="3 4" key="1">
    <citation type="submission" date="2016-03" db="EMBL/GenBank/DDBJ databases">
        <title>Fine-scale spatial genetic structure of a fungal parasite of coffee scale insects.</title>
        <authorList>
            <person name="Jackson D."/>
            <person name="Zemenick K.A."/>
            <person name="Malloure B."/>
            <person name="Quandt C.A."/>
            <person name="James T.Y."/>
        </authorList>
    </citation>
    <scope>NUCLEOTIDE SEQUENCE [LARGE SCALE GENOMIC DNA]</scope>
    <source>
        <strain evidence="3 4">UM487</strain>
    </source>
</reference>
<gene>
    <name evidence="3" type="ORF">LLEC1_01299</name>
</gene>
<evidence type="ECO:0000259" key="2">
    <source>
        <dbReference type="Pfam" id="PF01636"/>
    </source>
</evidence>
<dbReference type="PANTHER" id="PTHR21310">
    <property type="entry name" value="AMINOGLYCOSIDE PHOSPHOTRANSFERASE-RELATED-RELATED"/>
    <property type="match status" value="1"/>
</dbReference>
<dbReference type="Proteomes" id="UP000243081">
    <property type="component" value="Unassembled WGS sequence"/>
</dbReference>
<evidence type="ECO:0000313" key="4">
    <source>
        <dbReference type="Proteomes" id="UP000243081"/>
    </source>
</evidence>
<dbReference type="InterPro" id="IPR051678">
    <property type="entry name" value="AGP_Transferase"/>
</dbReference>
<accession>A0A179IJG9</accession>
<dbReference type="AlphaFoldDB" id="A0A179IJG9"/>
<dbReference type="OMA" id="ANSYTRM"/>
<sequence>MWESFSRLFSVTIDGSPEKYDQQPVLPWTKYASMMCTDGETTSLPRSDRAKRIFSSSWQRSVAKRVPLSSDQKPAACRRAEMCTAYPAATVPRILRTAQIRVRGRHDAVGSRVLAMSASALSHLLIGVRYLSERTTIPVPKVLACCVDSFAGSDADPLSTFVILEYIEGECLSPANFLQLPTDEKRELYRSLADVYIQLRRLEFPSIGRLTREANGICVGEKTASLEMNTMQLEGLDPISIQCAHHDESGFLRSANKYTRMLLAMGYNAFLKSRNAVVIGHGLEALYNHFLFAKDVQKWMDPDRDEGPFALVHGDLHLSNLIVDSKKRLIGLLDWEWSRVVPVQYFVPPMWLSKRDVAQLANPSSWHIFRTRYFAEFLAILKSREEQMYQDSLLHDEWARQTEHVDPLVASALENWAEIDLFIHQRYFGKDPSSAEAALDAFAAQDPLRSLLADIKEKDRHSYDQDLQLLFLSENKENNHATHLTTTPLPAWRASLQDTSHGAGFAGMAIAASVVIAVVWSRWRPSPIA</sequence>
<keyword evidence="1" id="KW-0472">Membrane</keyword>